<dbReference type="Proteomes" id="UP001150925">
    <property type="component" value="Unassembled WGS sequence"/>
</dbReference>
<comment type="caution">
    <text evidence="10">The sequence shown here is derived from an EMBL/GenBank/DDBJ whole genome shotgun (WGS) entry which is preliminary data.</text>
</comment>
<keyword evidence="6" id="KW-0418">Kinase</keyword>
<evidence type="ECO:0000313" key="11">
    <source>
        <dbReference type="Proteomes" id="UP001150925"/>
    </source>
</evidence>
<dbReference type="Pfam" id="PF16575">
    <property type="entry name" value="CLP1_P"/>
    <property type="match status" value="1"/>
</dbReference>
<dbReference type="AlphaFoldDB" id="A0A9W8E2F0"/>
<feature type="compositionally biased region" description="Polar residues" evidence="8">
    <location>
        <begin position="238"/>
        <end position="255"/>
    </location>
</feature>
<reference evidence="10" key="1">
    <citation type="submission" date="2022-07" db="EMBL/GenBank/DDBJ databases">
        <title>Phylogenomic reconstructions and comparative analyses of Kickxellomycotina fungi.</title>
        <authorList>
            <person name="Reynolds N.K."/>
            <person name="Stajich J.E."/>
            <person name="Barry K."/>
            <person name="Grigoriev I.V."/>
            <person name="Crous P."/>
            <person name="Smith M.E."/>
        </authorList>
    </citation>
    <scope>NUCLEOTIDE SEQUENCE</scope>
    <source>
        <strain evidence="10">RSA 1196</strain>
    </source>
</reference>
<dbReference type="GO" id="GO:0051731">
    <property type="term" value="F:polynucleotide 5'-hydroxyl-kinase activity"/>
    <property type="evidence" value="ECO:0007669"/>
    <property type="project" value="InterPro"/>
</dbReference>
<protein>
    <recommendedName>
        <fullName evidence="3">Polynucleotide 5'-hydroxyl-kinase GRC3</fullName>
    </recommendedName>
    <alternativeName>
        <fullName evidence="2">Polynucleotide 5'-hydroxyl-kinase grc3</fullName>
    </alternativeName>
</protein>
<dbReference type="InterPro" id="IPR027417">
    <property type="entry name" value="P-loop_NTPase"/>
</dbReference>
<feature type="region of interest" description="Disordered" evidence="8">
    <location>
        <begin position="817"/>
        <end position="840"/>
    </location>
</feature>
<gene>
    <name evidence="10" type="primary">GRC3</name>
    <name evidence="10" type="ORF">IWQ62_003988</name>
</gene>
<dbReference type="GO" id="GO:0000448">
    <property type="term" value="P:cleavage in ITS2 between 5.8S rRNA and LSU-rRNA of tricistronic rRNA transcript (SSU-rRNA, 5.8S rRNA, LSU-rRNA)"/>
    <property type="evidence" value="ECO:0007669"/>
    <property type="project" value="TreeGrafter"/>
</dbReference>
<evidence type="ECO:0000256" key="8">
    <source>
        <dbReference type="SAM" id="MobiDB-lite"/>
    </source>
</evidence>
<evidence type="ECO:0000256" key="7">
    <source>
        <dbReference type="ARBA" id="ARBA00022840"/>
    </source>
</evidence>
<evidence type="ECO:0000256" key="5">
    <source>
        <dbReference type="ARBA" id="ARBA00022741"/>
    </source>
</evidence>
<evidence type="ECO:0000313" key="10">
    <source>
        <dbReference type="EMBL" id="KAJ1961090.1"/>
    </source>
</evidence>
<sequence>MADHRFIPTATNVYYDQGVTLVGLLPNETLTFHGAVTVIPLAGQCRILEADLIAHVTNPSELTSDRLTEAIGLDKLTSYPCFAPTSHAMLTLQAIPNCFSEQESCLASTATKGHPIQDIDLVARVFSAWAVGEFHHRAAQWACVVALRELPGVLGAWNPAHVGSMYQSYYSPSMQLSPVLSQEKSVAVSKKRLASADFVDGDHEENTGKRRRAAPAVSPELRLDNDASLEVSGRSVEANASQKENGSSIEGSNRISSTMESAYDAKLDHSFDTPSVEPVDEKDGTLARCPTDQGNLDYTPLLHLSHFVPLCNDSTTTRVTNINSQWRSTMDKICEDSHNNEPLRPLKVLVTGAKGVGKSTYLRCLVNRLLATHPCVAVIDTDLGQAEFSPPGMVSLNVVTNPLLGPSFTHMLTPYYAHCFGDNSPRDNPDEYLAAIASLYHVYCHELAGHPSPESDSTDSSCAIPLVINTQGWVKGLGYSLLLDMVDLISLTHTVIISTPSSRDTQEFPKVFTTHLHTTYPGLTVWTVKNSLLGRENNVPIKQATELRQLAQMSYFYSRPPSARVSRQLLKVQTNAEEKDDCMMAHIGHTDQRSGSSLPRWSFDMPLSRVRPYTVDWTRFVFYFPFDDVPISQMLYALNGTIVGLLVKVGPQNDPADEPGLTMDISDSESSHSSTCEEDFAPEISEQTAQGKPQVYHCHPPLSEYACVGYALVRSINPTDRQLHLLTPVPASLLVNVTGLVKPSYTVGELPREIWTHGTSGLTHTKEVRNPATADDDTQVSPVLPQSTKTYLRHLLGSTSSARLLACAPYLTMVPREGLGSQSRSNRKNISRIHSKPTSI</sequence>
<keyword evidence="11" id="KW-1185">Reference proteome</keyword>
<accession>A0A9W8E2F0</accession>
<keyword evidence="4" id="KW-0808">Transferase</keyword>
<comment type="similarity">
    <text evidence="1">Belongs to the Clp1 family. NOL9/GRC3 subfamily.</text>
</comment>
<evidence type="ECO:0000256" key="1">
    <source>
        <dbReference type="ARBA" id="ARBA00011003"/>
    </source>
</evidence>
<dbReference type="InterPro" id="IPR032319">
    <property type="entry name" value="CLP1_P"/>
</dbReference>
<name>A0A9W8E2F0_9FUNG</name>
<keyword evidence="5" id="KW-0547">Nucleotide-binding</keyword>
<feature type="compositionally biased region" description="Basic residues" evidence="8">
    <location>
        <begin position="825"/>
        <end position="840"/>
    </location>
</feature>
<dbReference type="EMBL" id="JANBPY010001205">
    <property type="protein sequence ID" value="KAJ1961090.1"/>
    <property type="molecule type" value="Genomic_DNA"/>
</dbReference>
<feature type="region of interest" description="Disordered" evidence="8">
    <location>
        <begin position="231"/>
        <end position="255"/>
    </location>
</feature>
<evidence type="ECO:0000256" key="6">
    <source>
        <dbReference type="ARBA" id="ARBA00022777"/>
    </source>
</evidence>
<dbReference type="InterPro" id="IPR045116">
    <property type="entry name" value="Clp1/Grc3"/>
</dbReference>
<evidence type="ECO:0000256" key="2">
    <source>
        <dbReference type="ARBA" id="ARBA00018706"/>
    </source>
</evidence>
<dbReference type="SUPFAM" id="SSF52540">
    <property type="entry name" value="P-loop containing nucleoside triphosphate hydrolases"/>
    <property type="match status" value="1"/>
</dbReference>
<dbReference type="Gene3D" id="3.40.50.300">
    <property type="entry name" value="P-loop containing nucleotide triphosphate hydrolases"/>
    <property type="match status" value="1"/>
</dbReference>
<organism evidence="10 11">
    <name type="scientific">Dispira parvispora</name>
    <dbReference type="NCBI Taxonomy" id="1520584"/>
    <lineage>
        <taxon>Eukaryota</taxon>
        <taxon>Fungi</taxon>
        <taxon>Fungi incertae sedis</taxon>
        <taxon>Zoopagomycota</taxon>
        <taxon>Kickxellomycotina</taxon>
        <taxon>Dimargaritomycetes</taxon>
        <taxon>Dimargaritales</taxon>
        <taxon>Dimargaritaceae</taxon>
        <taxon>Dispira</taxon>
    </lineage>
</organism>
<feature type="region of interest" description="Disordered" evidence="8">
    <location>
        <begin position="198"/>
        <end position="217"/>
    </location>
</feature>
<keyword evidence="7" id="KW-0067">ATP-binding</keyword>
<evidence type="ECO:0000256" key="3">
    <source>
        <dbReference type="ARBA" id="ARBA00019824"/>
    </source>
</evidence>
<dbReference type="GO" id="GO:0005524">
    <property type="term" value="F:ATP binding"/>
    <property type="evidence" value="ECO:0007669"/>
    <property type="project" value="UniProtKB-KW"/>
</dbReference>
<proteinExistence type="inferred from homology"/>
<evidence type="ECO:0000259" key="9">
    <source>
        <dbReference type="Pfam" id="PF16575"/>
    </source>
</evidence>
<dbReference type="PANTHER" id="PTHR12755:SF3">
    <property type="entry name" value="POLYNUCLEOTIDE 5'-HYDROXYL-KINASE NOL9"/>
    <property type="match status" value="1"/>
</dbReference>
<feature type="domain" description="Clp1 P-loop" evidence="9">
    <location>
        <begin position="352"/>
        <end position="557"/>
    </location>
</feature>
<dbReference type="GO" id="GO:0005634">
    <property type="term" value="C:nucleus"/>
    <property type="evidence" value="ECO:0007669"/>
    <property type="project" value="TreeGrafter"/>
</dbReference>
<evidence type="ECO:0000256" key="4">
    <source>
        <dbReference type="ARBA" id="ARBA00022679"/>
    </source>
</evidence>
<dbReference type="OrthoDB" id="2405412at2759"/>
<dbReference type="PANTHER" id="PTHR12755">
    <property type="entry name" value="CLEAVAGE/POLYADENYLATION FACTOR IA SUBUNIT CLP1P"/>
    <property type="match status" value="1"/>
</dbReference>